<evidence type="ECO:0000256" key="1">
    <source>
        <dbReference type="ARBA" id="ARBA00005615"/>
    </source>
</evidence>
<dbReference type="EC" id="3.2.1.28" evidence="4"/>
<evidence type="ECO:0000256" key="2">
    <source>
        <dbReference type="ARBA" id="ARBA00022801"/>
    </source>
</evidence>
<dbReference type="Pfam" id="PF01204">
    <property type="entry name" value="Trehalase"/>
    <property type="match status" value="1"/>
</dbReference>
<dbReference type="Proteomes" id="UP001152484">
    <property type="component" value="Unassembled WGS sequence"/>
</dbReference>
<evidence type="ECO:0000256" key="4">
    <source>
        <dbReference type="RuleBase" id="RU361180"/>
    </source>
</evidence>
<evidence type="ECO:0000313" key="6">
    <source>
        <dbReference type="Proteomes" id="UP001152484"/>
    </source>
</evidence>
<dbReference type="InterPro" id="IPR012341">
    <property type="entry name" value="6hp_glycosidase-like_sf"/>
</dbReference>
<keyword evidence="6" id="KW-1185">Reference proteome</keyword>
<gene>
    <name evidence="5" type="ORF">CEURO_LOCUS3103</name>
</gene>
<sequence length="245" mass="27375">MNGSDLTTLATTSILPVDLNAFILKMELDIGFLAGVLGKKDLVELFNEASKARKDSINSIFWNEEVGQWCDYWLNNNNIISEGVHKWDSLNQNKGPFASNFIPLWIDLFNKDHGRVEKVITSFKTSGLLCPAGIATTLNKTGQQWDYPNGWAPLQHMIVEGLLKSGTHDGKSLAKDIAMRWLRTNYAVYNKTGAMYEKYDVEKCGIYGGGGEYVAQTGFGWSNGVVLALLEEFGWPEDCKMDCQE</sequence>
<comment type="similarity">
    <text evidence="1 4">Belongs to the glycosyl hydrolase 37 family.</text>
</comment>
<dbReference type="SUPFAM" id="SSF48208">
    <property type="entry name" value="Six-hairpin glycosidases"/>
    <property type="match status" value="1"/>
</dbReference>
<keyword evidence="3 4" id="KW-0326">Glycosidase</keyword>
<dbReference type="EMBL" id="CAMAPE010000005">
    <property type="protein sequence ID" value="CAH9069206.1"/>
    <property type="molecule type" value="Genomic_DNA"/>
</dbReference>
<dbReference type="PROSITE" id="PS00928">
    <property type="entry name" value="TREHALASE_2"/>
    <property type="match status" value="1"/>
</dbReference>
<protein>
    <recommendedName>
        <fullName evidence="4">Trehalase</fullName>
        <ecNumber evidence="4">3.2.1.28</ecNumber>
    </recommendedName>
    <alternativeName>
        <fullName evidence="4">Alpha-trehalose glucohydrolase</fullName>
    </alternativeName>
</protein>
<reference evidence="5" key="1">
    <citation type="submission" date="2022-07" db="EMBL/GenBank/DDBJ databases">
        <authorList>
            <person name="Macas J."/>
            <person name="Novak P."/>
            <person name="Neumann P."/>
        </authorList>
    </citation>
    <scope>NUCLEOTIDE SEQUENCE</scope>
</reference>
<dbReference type="GO" id="GO:0004555">
    <property type="term" value="F:alpha,alpha-trehalase activity"/>
    <property type="evidence" value="ECO:0007669"/>
    <property type="project" value="UniProtKB-EC"/>
</dbReference>
<dbReference type="Gene3D" id="1.50.10.10">
    <property type="match status" value="1"/>
</dbReference>
<dbReference type="InterPro" id="IPR018232">
    <property type="entry name" value="Glyco_hydro_37_CS"/>
</dbReference>
<dbReference type="PANTHER" id="PTHR23403:SF1">
    <property type="entry name" value="TREHALASE"/>
    <property type="match status" value="1"/>
</dbReference>
<proteinExistence type="inferred from homology"/>
<dbReference type="GO" id="GO:0005993">
    <property type="term" value="P:trehalose catabolic process"/>
    <property type="evidence" value="ECO:0007669"/>
    <property type="project" value="TreeGrafter"/>
</dbReference>
<keyword evidence="2 4" id="KW-0378">Hydrolase</keyword>
<dbReference type="OrthoDB" id="1936626at2759"/>
<accession>A0A9P1E068</accession>
<name>A0A9P1E068_CUSEU</name>
<organism evidence="5 6">
    <name type="scientific">Cuscuta europaea</name>
    <name type="common">European dodder</name>
    <dbReference type="NCBI Taxonomy" id="41803"/>
    <lineage>
        <taxon>Eukaryota</taxon>
        <taxon>Viridiplantae</taxon>
        <taxon>Streptophyta</taxon>
        <taxon>Embryophyta</taxon>
        <taxon>Tracheophyta</taxon>
        <taxon>Spermatophyta</taxon>
        <taxon>Magnoliopsida</taxon>
        <taxon>eudicotyledons</taxon>
        <taxon>Gunneridae</taxon>
        <taxon>Pentapetalae</taxon>
        <taxon>asterids</taxon>
        <taxon>lamiids</taxon>
        <taxon>Solanales</taxon>
        <taxon>Convolvulaceae</taxon>
        <taxon>Cuscuteae</taxon>
        <taxon>Cuscuta</taxon>
        <taxon>Cuscuta subgen. Cuscuta</taxon>
    </lineage>
</organism>
<dbReference type="AlphaFoldDB" id="A0A9P1E068"/>
<evidence type="ECO:0000256" key="3">
    <source>
        <dbReference type="ARBA" id="ARBA00023295"/>
    </source>
</evidence>
<dbReference type="InterPro" id="IPR001661">
    <property type="entry name" value="Glyco_hydro_37"/>
</dbReference>
<dbReference type="PRINTS" id="PR00744">
    <property type="entry name" value="GLHYDRLASE37"/>
</dbReference>
<dbReference type="PANTHER" id="PTHR23403">
    <property type="entry name" value="TREHALASE"/>
    <property type="match status" value="1"/>
</dbReference>
<evidence type="ECO:0000313" key="5">
    <source>
        <dbReference type="EMBL" id="CAH9069206.1"/>
    </source>
</evidence>
<comment type="catalytic activity">
    <reaction evidence="4">
        <text>alpha,alpha-trehalose + H2O = alpha-D-glucose + beta-D-glucose</text>
        <dbReference type="Rhea" id="RHEA:32675"/>
        <dbReference type="ChEBI" id="CHEBI:15377"/>
        <dbReference type="ChEBI" id="CHEBI:15903"/>
        <dbReference type="ChEBI" id="CHEBI:16551"/>
        <dbReference type="ChEBI" id="CHEBI:17925"/>
        <dbReference type="EC" id="3.2.1.28"/>
    </reaction>
</comment>
<comment type="caution">
    <text evidence="5">The sequence shown here is derived from an EMBL/GenBank/DDBJ whole genome shotgun (WGS) entry which is preliminary data.</text>
</comment>
<dbReference type="InterPro" id="IPR008928">
    <property type="entry name" value="6-hairpin_glycosidase_sf"/>
</dbReference>